<keyword evidence="3" id="KW-1185">Reference proteome</keyword>
<gene>
    <name evidence="2" type="ORF">SAMN05660706_11235</name>
</gene>
<dbReference type="InterPro" id="IPR000253">
    <property type="entry name" value="FHA_dom"/>
</dbReference>
<accession>A0A1I6DJ64</accession>
<protein>
    <submittedName>
        <fullName evidence="2">FHA domain-containing protein</fullName>
    </submittedName>
</protein>
<dbReference type="SUPFAM" id="SSF49879">
    <property type="entry name" value="SMAD/FHA domain"/>
    <property type="match status" value="1"/>
</dbReference>
<reference evidence="3" key="1">
    <citation type="submission" date="2016-10" db="EMBL/GenBank/DDBJ databases">
        <authorList>
            <person name="Varghese N."/>
            <person name="Submissions S."/>
        </authorList>
    </citation>
    <scope>NUCLEOTIDE SEQUENCE [LARGE SCALE GENOMIC DNA]</scope>
    <source>
        <strain evidence="3">DSM 3669</strain>
    </source>
</reference>
<evidence type="ECO:0000259" key="1">
    <source>
        <dbReference type="PROSITE" id="PS50006"/>
    </source>
</evidence>
<dbReference type="Pfam" id="PF12401">
    <property type="entry name" value="FhaA_N"/>
    <property type="match status" value="1"/>
</dbReference>
<dbReference type="STRING" id="39060.SAMN05660706_11235"/>
<dbReference type="Gene3D" id="2.60.200.20">
    <property type="match status" value="1"/>
</dbReference>
<name>A0A1I6DJ64_9FIRM</name>
<dbReference type="SMART" id="SM00240">
    <property type="entry name" value="FHA"/>
    <property type="match status" value="1"/>
</dbReference>
<dbReference type="PANTHER" id="PTHR23308">
    <property type="entry name" value="NUCLEAR INHIBITOR OF PROTEIN PHOSPHATASE-1"/>
    <property type="match status" value="1"/>
</dbReference>
<dbReference type="CDD" id="cd00060">
    <property type="entry name" value="FHA"/>
    <property type="match status" value="1"/>
</dbReference>
<dbReference type="InterPro" id="IPR042287">
    <property type="entry name" value="FhaA_N_sf"/>
</dbReference>
<dbReference type="InterPro" id="IPR008984">
    <property type="entry name" value="SMAD_FHA_dom_sf"/>
</dbReference>
<dbReference type="EMBL" id="FOYM01000012">
    <property type="protein sequence ID" value="SFR05495.1"/>
    <property type="molecule type" value="Genomic_DNA"/>
</dbReference>
<dbReference type="InterPro" id="IPR022128">
    <property type="entry name" value="FhaA_N"/>
</dbReference>
<proteinExistence type="predicted"/>
<feature type="domain" description="FHA" evidence="1">
    <location>
        <begin position="178"/>
        <end position="227"/>
    </location>
</feature>
<dbReference type="PROSITE" id="PS50006">
    <property type="entry name" value="FHA_DOMAIN"/>
    <property type="match status" value="1"/>
</dbReference>
<dbReference type="RefSeq" id="WP_165608239.1">
    <property type="nucleotide sequence ID" value="NZ_FOYM01000012.1"/>
</dbReference>
<dbReference type="AlphaFoldDB" id="A0A1I6DJ64"/>
<evidence type="ECO:0000313" key="3">
    <source>
        <dbReference type="Proteomes" id="UP000199584"/>
    </source>
</evidence>
<sequence length="250" mass="28045">MGFFSELEGNLEKYIEGFFKDKFGSGSLQPVEVAKKLAREMRDRRQTGVQGIYVPNRFEVYLGPQDLGAFKPLVERLSTEMKQYVIDKADEKKYILPGPVSVTFKEDQQLVRGKFKIESFFDSVPEDEGDAGVTPEDTLQYIPVRANVSPLPDRRRAAVLEVAEGNLAGRRFALHELTVIGRGQTCHVCLPEPSISRRHAVITRTGNRYTISDQASTNGTYVNGMRVTRAELDDGDIIKLGRAVLTFKVE</sequence>
<evidence type="ECO:0000313" key="2">
    <source>
        <dbReference type="EMBL" id="SFR05495.1"/>
    </source>
</evidence>
<dbReference type="Gene3D" id="3.30.2320.60">
    <property type="entry name" value="FhaA, phosphopeptide-binding domain (DUF3662)"/>
    <property type="match status" value="1"/>
</dbReference>
<dbReference type="Proteomes" id="UP000199584">
    <property type="component" value="Unassembled WGS sequence"/>
</dbReference>
<organism evidence="2 3">
    <name type="scientific">Desulfoscipio geothermicus DSM 3669</name>
    <dbReference type="NCBI Taxonomy" id="1121426"/>
    <lineage>
        <taxon>Bacteria</taxon>
        <taxon>Bacillati</taxon>
        <taxon>Bacillota</taxon>
        <taxon>Clostridia</taxon>
        <taxon>Eubacteriales</taxon>
        <taxon>Desulfallaceae</taxon>
        <taxon>Desulfoscipio</taxon>
    </lineage>
</organism>
<dbReference type="Pfam" id="PF00498">
    <property type="entry name" value="FHA"/>
    <property type="match status" value="1"/>
</dbReference>
<dbReference type="InterPro" id="IPR050923">
    <property type="entry name" value="Cell_Proc_Reg/RNA_Proc"/>
</dbReference>